<evidence type="ECO:0000313" key="2">
    <source>
        <dbReference type="Proteomes" id="UP000246085"/>
    </source>
</evidence>
<gene>
    <name evidence="1" type="ORF">BRAD3257_1788</name>
</gene>
<protein>
    <submittedName>
        <fullName evidence="1">Uncharacterized protein</fullName>
    </submittedName>
</protein>
<sequence length="66" mass="7545">MGDLCKVNEHHPRLRAIGSSCKDDKLRDGPVIRIKENDRIEAAYRPSQRASPCWKPRYVQLEGPVS</sequence>
<organism evidence="1 2">
    <name type="scientific">Bradyrhizobium vignae</name>
    <dbReference type="NCBI Taxonomy" id="1549949"/>
    <lineage>
        <taxon>Bacteria</taxon>
        <taxon>Pseudomonadati</taxon>
        <taxon>Pseudomonadota</taxon>
        <taxon>Alphaproteobacteria</taxon>
        <taxon>Hyphomicrobiales</taxon>
        <taxon>Nitrobacteraceae</taxon>
        <taxon>Bradyrhizobium</taxon>
    </lineage>
</organism>
<dbReference type="KEGG" id="bvz:BRAD3257_1788"/>
<dbReference type="Proteomes" id="UP000246085">
    <property type="component" value="Chromosome BRAD3257"/>
</dbReference>
<evidence type="ECO:0000313" key="1">
    <source>
        <dbReference type="EMBL" id="SPP92903.1"/>
    </source>
</evidence>
<reference evidence="1 2" key="1">
    <citation type="submission" date="2018-03" db="EMBL/GenBank/DDBJ databases">
        <authorList>
            <person name="Gully D."/>
        </authorList>
    </citation>
    <scope>NUCLEOTIDE SEQUENCE [LARGE SCALE GENOMIC DNA]</scope>
    <source>
        <strain evidence="1">ORS3257</strain>
    </source>
</reference>
<accession>A0A2U3PUS4</accession>
<dbReference type="EMBL" id="LS398110">
    <property type="protein sequence ID" value="SPP92903.1"/>
    <property type="molecule type" value="Genomic_DNA"/>
</dbReference>
<name>A0A2U3PUS4_9BRAD</name>
<proteinExistence type="predicted"/>
<dbReference type="AlphaFoldDB" id="A0A2U3PUS4"/>